<evidence type="ECO:0000313" key="1">
    <source>
        <dbReference type="EMBL" id="MCA9392254.1"/>
    </source>
</evidence>
<gene>
    <name evidence="1" type="ORF">KC614_03565</name>
</gene>
<reference evidence="1" key="1">
    <citation type="submission" date="2020-04" db="EMBL/GenBank/DDBJ databases">
        <authorList>
            <person name="Zhang T."/>
        </authorList>
    </citation>
    <scope>NUCLEOTIDE SEQUENCE</scope>
    <source>
        <strain evidence="1">HKST-UBA03</strain>
    </source>
</reference>
<comment type="caution">
    <text evidence="1">The sequence shown here is derived from an EMBL/GenBank/DDBJ whole genome shotgun (WGS) entry which is preliminary data.</text>
</comment>
<dbReference type="Proteomes" id="UP000751518">
    <property type="component" value="Unassembled WGS sequence"/>
</dbReference>
<sequence length="89" mass="9471">MEKEQYVSMLNEVVAKQAVILGPDIAILKARSVPSIHVSDDGKIIDVDGDPSAAVQELIDSYVSLSGQIVKSAMTSIFSKYPSMGATQS</sequence>
<accession>A0A955LKP1</accession>
<dbReference type="AlphaFoldDB" id="A0A955LKP1"/>
<organism evidence="1 2">
    <name type="scientific">candidate division WWE3 bacterium</name>
    <dbReference type="NCBI Taxonomy" id="2053526"/>
    <lineage>
        <taxon>Bacteria</taxon>
        <taxon>Katanobacteria</taxon>
    </lineage>
</organism>
<evidence type="ECO:0000313" key="2">
    <source>
        <dbReference type="Proteomes" id="UP000751518"/>
    </source>
</evidence>
<name>A0A955LKP1_UNCKA</name>
<dbReference type="EMBL" id="JAGQKZ010000031">
    <property type="protein sequence ID" value="MCA9392254.1"/>
    <property type="molecule type" value="Genomic_DNA"/>
</dbReference>
<protein>
    <submittedName>
        <fullName evidence="1">Uncharacterized protein</fullName>
    </submittedName>
</protein>
<proteinExistence type="predicted"/>
<reference evidence="1" key="2">
    <citation type="journal article" date="2021" name="Microbiome">
        <title>Successional dynamics and alternative stable states in a saline activated sludge microbial community over 9 years.</title>
        <authorList>
            <person name="Wang Y."/>
            <person name="Ye J."/>
            <person name="Ju F."/>
            <person name="Liu L."/>
            <person name="Boyd J.A."/>
            <person name="Deng Y."/>
            <person name="Parks D.H."/>
            <person name="Jiang X."/>
            <person name="Yin X."/>
            <person name="Woodcroft B.J."/>
            <person name="Tyson G.W."/>
            <person name="Hugenholtz P."/>
            <person name="Polz M.F."/>
            <person name="Zhang T."/>
        </authorList>
    </citation>
    <scope>NUCLEOTIDE SEQUENCE</scope>
    <source>
        <strain evidence="1">HKST-UBA03</strain>
    </source>
</reference>